<dbReference type="InterPro" id="IPR051686">
    <property type="entry name" value="Lipoprotein_DolP"/>
</dbReference>
<reference evidence="4 5" key="1">
    <citation type="submission" date="2016-10" db="EMBL/GenBank/DDBJ databases">
        <authorList>
            <person name="de Groot N.N."/>
        </authorList>
    </citation>
    <scope>NUCLEOTIDE SEQUENCE [LARGE SCALE GENOMIC DNA]</scope>
    <source>
        <strain evidence="4 5">GAS232</strain>
    </source>
</reference>
<dbReference type="RefSeq" id="WP_083343506.1">
    <property type="nucleotide sequence ID" value="NZ_LT629690.1"/>
</dbReference>
<dbReference type="Pfam" id="PF04972">
    <property type="entry name" value="BON"/>
    <property type="match status" value="1"/>
</dbReference>
<protein>
    <submittedName>
        <fullName evidence="4">BON domain-containing protein</fullName>
    </submittedName>
</protein>
<dbReference type="OrthoDB" id="118563at2"/>
<dbReference type="AlphaFoldDB" id="A0A1G7F4J7"/>
<organism evidence="4 5">
    <name type="scientific">Terriglobus roseus</name>
    <dbReference type="NCBI Taxonomy" id="392734"/>
    <lineage>
        <taxon>Bacteria</taxon>
        <taxon>Pseudomonadati</taxon>
        <taxon>Acidobacteriota</taxon>
        <taxon>Terriglobia</taxon>
        <taxon>Terriglobales</taxon>
        <taxon>Acidobacteriaceae</taxon>
        <taxon>Terriglobus</taxon>
    </lineage>
</organism>
<dbReference type="Gene3D" id="3.30.1340.30">
    <property type="match status" value="1"/>
</dbReference>
<evidence type="ECO:0000256" key="1">
    <source>
        <dbReference type="SAM" id="MobiDB-lite"/>
    </source>
</evidence>
<dbReference type="InterPro" id="IPR014004">
    <property type="entry name" value="Transpt-assoc_nodulatn_dom_bac"/>
</dbReference>
<feature type="chain" id="PRO_5009240954" evidence="2">
    <location>
        <begin position="28"/>
        <end position="361"/>
    </location>
</feature>
<proteinExistence type="predicted"/>
<feature type="region of interest" description="Disordered" evidence="1">
    <location>
        <begin position="129"/>
        <end position="172"/>
    </location>
</feature>
<dbReference type="PANTHER" id="PTHR34606">
    <property type="entry name" value="BON DOMAIN-CONTAINING PROTEIN"/>
    <property type="match status" value="1"/>
</dbReference>
<evidence type="ECO:0000259" key="3">
    <source>
        <dbReference type="PROSITE" id="PS50914"/>
    </source>
</evidence>
<feature type="signal peptide" evidence="2">
    <location>
        <begin position="1"/>
        <end position="27"/>
    </location>
</feature>
<dbReference type="Proteomes" id="UP000182427">
    <property type="component" value="Chromosome I"/>
</dbReference>
<evidence type="ECO:0000313" key="5">
    <source>
        <dbReference type="Proteomes" id="UP000182427"/>
    </source>
</evidence>
<accession>A0A1G7F4J7</accession>
<dbReference type="SMART" id="SM00749">
    <property type="entry name" value="BON"/>
    <property type="match status" value="1"/>
</dbReference>
<sequence length="361" mass="35725">MSMSIRFTNHIALAAVLLVGVTGCKQAAPVDDATLTSQVQQKIASESGLANEPVQVSTANGSVTLSGNVSNAAARTLAANDAAGVTGVRQVVNNITVNPATPPVSAAAITPQPEVPTQTAPAPKVAVVAKKTPPPPPVRNTPAPAPAPIERASAPAPVPVPVQQPAPPPPPPQPVVRTITIPSGTTIPVRVTQTLDSASTQQGDRFSGAVATDIVQDGMLVIPRGAVVSGTVTEVHEAAHFKGSSLLTVELTGVTVRGQNIPLAVTPYSVEGKGRGKNTAIKTGVGAAAGAVLGGIFGGGKGAAIGAAAGGGTGAGINAVTRGEQVQIPSESVVRFSLTNAVAVRTSTHAAGGDGSGLQNR</sequence>
<feature type="compositionally biased region" description="Pro residues" evidence="1">
    <location>
        <begin position="132"/>
        <end position="147"/>
    </location>
</feature>
<dbReference type="PROSITE" id="PS50914">
    <property type="entry name" value="BON"/>
    <property type="match status" value="1"/>
</dbReference>
<dbReference type="EMBL" id="LT629690">
    <property type="protein sequence ID" value="SDE70475.1"/>
    <property type="molecule type" value="Genomic_DNA"/>
</dbReference>
<dbReference type="PROSITE" id="PS51257">
    <property type="entry name" value="PROKAR_LIPOPROTEIN"/>
    <property type="match status" value="1"/>
</dbReference>
<name>A0A1G7F4J7_9BACT</name>
<dbReference type="PANTHER" id="PTHR34606:SF15">
    <property type="entry name" value="BON DOMAIN-CONTAINING PROTEIN"/>
    <property type="match status" value="1"/>
</dbReference>
<feature type="compositionally biased region" description="Pro residues" evidence="1">
    <location>
        <begin position="156"/>
        <end position="172"/>
    </location>
</feature>
<dbReference type="InterPro" id="IPR007055">
    <property type="entry name" value="BON_dom"/>
</dbReference>
<feature type="domain" description="BON" evidence="3">
    <location>
        <begin position="31"/>
        <end position="99"/>
    </location>
</feature>
<evidence type="ECO:0000256" key="2">
    <source>
        <dbReference type="SAM" id="SignalP"/>
    </source>
</evidence>
<keyword evidence="2" id="KW-0732">Signal</keyword>
<keyword evidence="5" id="KW-1185">Reference proteome</keyword>
<gene>
    <name evidence="4" type="ORF">SAMN05444167_0202</name>
</gene>
<evidence type="ECO:0000313" key="4">
    <source>
        <dbReference type="EMBL" id="SDE70475.1"/>
    </source>
</evidence>